<accession>A0A7K1T0B1</accession>
<dbReference type="AlphaFoldDB" id="A0A7K1T0B1"/>
<protein>
    <submittedName>
        <fullName evidence="1">Uncharacterized protein</fullName>
    </submittedName>
</protein>
<evidence type="ECO:0000313" key="2">
    <source>
        <dbReference type="Proteomes" id="UP000462014"/>
    </source>
</evidence>
<dbReference type="EMBL" id="WPIK01000016">
    <property type="protein sequence ID" value="MVN23011.1"/>
    <property type="molecule type" value="Genomic_DNA"/>
</dbReference>
<dbReference type="Proteomes" id="UP000462014">
    <property type="component" value="Unassembled WGS sequence"/>
</dbReference>
<comment type="caution">
    <text evidence="1">The sequence shown here is derived from an EMBL/GenBank/DDBJ whole genome shotgun (WGS) entry which is preliminary data.</text>
</comment>
<name>A0A7K1T0B1_9SPHI</name>
<sequence>MNNTTVHKEDLSYNLSRVDRSIADNLMDIDKSFGGDAQNVLDFILFISKKLNSNLFGYTKFTIKEYCDFTGMNPANLCCMHPDIANGLAKAPVYEGHKFESVLDYTLFRMLKENIIFSKVISYRDDGNILKLENFPILKDIYLQSGNILGTKKVYEVRLSDVIIDGFVGRYYNLDTAKLPQIAKGKGGHSRKKVYVWLNKIFHVFSSQGGKEEIPLYSVDFLADLAGVRFMKEPDKKGMPIEKEPKHKKEAVSNILKSIHKNINADKSKVHFSFDYKFVSGHSDNKYLEDYFVEFDFKTNLHPSIVKQLKTNHNLKILLLRELRNFFDFTYPIERLSKITDLENEKDSFQRWLNNSKADVEKKVEIIKNIYFKANGWDKKNQLKDSEALRMIHEGFIGIHPNSISTDDNSISTHLNGMPTAK</sequence>
<reference evidence="1 2" key="1">
    <citation type="submission" date="2019-12" db="EMBL/GenBank/DDBJ databases">
        <title>Mucilaginibacter sp. HMF7410 genome sequencing and assembly.</title>
        <authorList>
            <person name="Kang H."/>
            <person name="Cha I."/>
            <person name="Kim H."/>
            <person name="Joh K."/>
        </authorList>
    </citation>
    <scope>NUCLEOTIDE SEQUENCE [LARGE SCALE GENOMIC DNA]</scope>
    <source>
        <strain evidence="1 2">HMF7410</strain>
    </source>
</reference>
<dbReference type="RefSeq" id="WP_157568821.1">
    <property type="nucleotide sequence ID" value="NZ_WPIK01000016.1"/>
</dbReference>
<keyword evidence="2" id="KW-1185">Reference proteome</keyword>
<gene>
    <name evidence="1" type="ORF">GO621_15905</name>
</gene>
<organism evidence="1 2">
    <name type="scientific">Mucilaginibacter arboris</name>
    <dbReference type="NCBI Taxonomy" id="2682090"/>
    <lineage>
        <taxon>Bacteria</taxon>
        <taxon>Pseudomonadati</taxon>
        <taxon>Bacteroidota</taxon>
        <taxon>Sphingobacteriia</taxon>
        <taxon>Sphingobacteriales</taxon>
        <taxon>Sphingobacteriaceae</taxon>
        <taxon>Mucilaginibacter</taxon>
    </lineage>
</organism>
<evidence type="ECO:0000313" key="1">
    <source>
        <dbReference type="EMBL" id="MVN23011.1"/>
    </source>
</evidence>
<proteinExistence type="predicted"/>